<comment type="caution">
    <text evidence="2">The sequence shown here is derived from an EMBL/GenBank/DDBJ whole genome shotgun (WGS) entry which is preliminary data.</text>
</comment>
<accession>A0A565C927</accession>
<name>A0A565C927_9BRAS</name>
<proteinExistence type="predicted"/>
<dbReference type="Proteomes" id="UP000489600">
    <property type="component" value="Unassembled WGS sequence"/>
</dbReference>
<evidence type="ECO:0000256" key="1">
    <source>
        <dbReference type="SAM" id="MobiDB-lite"/>
    </source>
</evidence>
<keyword evidence="3" id="KW-1185">Reference proteome</keyword>
<sequence>MDRQENLGTEVALGSQATQTIPPDVTEDLPDQVAPGSQATTQVALLEEKKLAYASELELMLRHLPGPTFVTFPHERIFTTFHLHVLNSIVEVVVDLMNRDVPPEIFCLGETEAVVFDDWSHDWTLLKVAQEIFLLITSQEEK</sequence>
<gene>
    <name evidence="2" type="ORF">ANE_LOCUS20524</name>
</gene>
<protein>
    <submittedName>
        <fullName evidence="2">Uncharacterized protein</fullName>
    </submittedName>
</protein>
<evidence type="ECO:0000313" key="2">
    <source>
        <dbReference type="EMBL" id="VVB10080.1"/>
    </source>
</evidence>
<reference evidence="2" key="1">
    <citation type="submission" date="2019-07" db="EMBL/GenBank/DDBJ databases">
        <authorList>
            <person name="Dittberner H."/>
        </authorList>
    </citation>
    <scope>NUCLEOTIDE SEQUENCE [LARGE SCALE GENOMIC DNA]</scope>
</reference>
<dbReference type="EMBL" id="CABITT030000007">
    <property type="protein sequence ID" value="VVB10080.1"/>
    <property type="molecule type" value="Genomic_DNA"/>
</dbReference>
<organism evidence="2 3">
    <name type="scientific">Arabis nemorensis</name>
    <dbReference type="NCBI Taxonomy" id="586526"/>
    <lineage>
        <taxon>Eukaryota</taxon>
        <taxon>Viridiplantae</taxon>
        <taxon>Streptophyta</taxon>
        <taxon>Embryophyta</taxon>
        <taxon>Tracheophyta</taxon>
        <taxon>Spermatophyta</taxon>
        <taxon>Magnoliopsida</taxon>
        <taxon>eudicotyledons</taxon>
        <taxon>Gunneridae</taxon>
        <taxon>Pentapetalae</taxon>
        <taxon>rosids</taxon>
        <taxon>malvids</taxon>
        <taxon>Brassicales</taxon>
        <taxon>Brassicaceae</taxon>
        <taxon>Arabideae</taxon>
        <taxon>Arabis</taxon>
    </lineage>
</organism>
<dbReference type="AlphaFoldDB" id="A0A565C927"/>
<evidence type="ECO:0000313" key="3">
    <source>
        <dbReference type="Proteomes" id="UP000489600"/>
    </source>
</evidence>
<feature type="region of interest" description="Disordered" evidence="1">
    <location>
        <begin position="1"/>
        <end position="28"/>
    </location>
</feature>